<evidence type="ECO:0000313" key="3">
    <source>
        <dbReference type="Proteomes" id="UP000244336"/>
    </source>
</evidence>
<dbReference type="AlphaFoldDB" id="A0A2T7CS19"/>
<organism evidence="2 3">
    <name type="scientific">Panicum hallii var. hallii</name>
    <dbReference type="NCBI Taxonomy" id="1504633"/>
    <lineage>
        <taxon>Eukaryota</taxon>
        <taxon>Viridiplantae</taxon>
        <taxon>Streptophyta</taxon>
        <taxon>Embryophyta</taxon>
        <taxon>Tracheophyta</taxon>
        <taxon>Spermatophyta</taxon>
        <taxon>Magnoliopsida</taxon>
        <taxon>Liliopsida</taxon>
        <taxon>Poales</taxon>
        <taxon>Poaceae</taxon>
        <taxon>PACMAD clade</taxon>
        <taxon>Panicoideae</taxon>
        <taxon>Panicodae</taxon>
        <taxon>Paniceae</taxon>
        <taxon>Panicinae</taxon>
        <taxon>Panicum</taxon>
        <taxon>Panicum sect. Panicum</taxon>
    </lineage>
</organism>
<feature type="region of interest" description="Disordered" evidence="1">
    <location>
        <begin position="74"/>
        <end position="114"/>
    </location>
</feature>
<accession>A0A2T7CS19</accession>
<sequence>MLSPSSKLPLQPYPHHCARHQDFCRCSAAAVPPPPFAPRHVPPVRPPVQRCRGLFFPELLRRGGPPPLEIFPIPLFPAPTDSGDTPSPSGPPVSPAYSDLRWPPPQAEAAPPCSPKPKLRCPCSPPDRFCTVASCPTGQNSSTCKLFFFPQRRCLPVALLLAS</sequence>
<dbReference type="Gramene" id="PUZ46118">
    <property type="protein sequence ID" value="PUZ46118"/>
    <property type="gene ID" value="GQ55_7G022400"/>
</dbReference>
<protein>
    <submittedName>
        <fullName evidence="2">Uncharacterized protein</fullName>
    </submittedName>
</protein>
<name>A0A2T7CS19_9POAL</name>
<dbReference type="Proteomes" id="UP000244336">
    <property type="component" value="Chromosome 7"/>
</dbReference>
<gene>
    <name evidence="2" type="ORF">GQ55_7G022400</name>
</gene>
<feature type="compositionally biased region" description="Low complexity" evidence="1">
    <location>
        <begin position="78"/>
        <end position="87"/>
    </location>
</feature>
<reference evidence="2 3" key="1">
    <citation type="submission" date="2018-04" db="EMBL/GenBank/DDBJ databases">
        <title>WGS assembly of Panicum hallii var. hallii HAL2.</title>
        <authorList>
            <person name="Lovell J."/>
            <person name="Jenkins J."/>
            <person name="Lowry D."/>
            <person name="Mamidi S."/>
            <person name="Sreedasyam A."/>
            <person name="Weng X."/>
            <person name="Barry K."/>
            <person name="Bonette J."/>
            <person name="Campitelli B."/>
            <person name="Daum C."/>
            <person name="Gordon S."/>
            <person name="Gould B."/>
            <person name="Lipzen A."/>
            <person name="MacQueen A."/>
            <person name="Palacio-Mejia J."/>
            <person name="Plott C."/>
            <person name="Shakirov E."/>
            <person name="Shu S."/>
            <person name="Yoshinaga Y."/>
            <person name="Zane M."/>
            <person name="Rokhsar D."/>
            <person name="Grimwood J."/>
            <person name="Schmutz J."/>
            <person name="Juenger T."/>
        </authorList>
    </citation>
    <scope>NUCLEOTIDE SEQUENCE [LARGE SCALE GENOMIC DNA]</scope>
    <source>
        <strain evidence="3">cv. HAL2</strain>
    </source>
</reference>
<dbReference type="EMBL" id="CM009755">
    <property type="protein sequence ID" value="PUZ46118.1"/>
    <property type="molecule type" value="Genomic_DNA"/>
</dbReference>
<keyword evidence="3" id="KW-1185">Reference proteome</keyword>
<evidence type="ECO:0000256" key="1">
    <source>
        <dbReference type="SAM" id="MobiDB-lite"/>
    </source>
</evidence>
<proteinExistence type="predicted"/>
<evidence type="ECO:0000313" key="2">
    <source>
        <dbReference type="EMBL" id="PUZ46118.1"/>
    </source>
</evidence>